<evidence type="ECO:0000256" key="3">
    <source>
        <dbReference type="ARBA" id="ARBA00022617"/>
    </source>
</evidence>
<dbReference type="PANTHER" id="PTHR24305">
    <property type="entry name" value="CYTOCHROME P450"/>
    <property type="match status" value="1"/>
</dbReference>
<evidence type="ECO:0000256" key="2">
    <source>
        <dbReference type="ARBA" id="ARBA00010617"/>
    </source>
</evidence>
<evidence type="ECO:0000259" key="7">
    <source>
        <dbReference type="Pfam" id="PF00561"/>
    </source>
</evidence>
<evidence type="ECO:0000256" key="4">
    <source>
        <dbReference type="ARBA" id="ARBA00022723"/>
    </source>
</evidence>
<proteinExistence type="inferred from homology"/>
<dbReference type="PROSITE" id="PS00086">
    <property type="entry name" value="CYTOCHROME_P450"/>
    <property type="match status" value="1"/>
</dbReference>
<evidence type="ECO:0000256" key="1">
    <source>
        <dbReference type="ARBA" id="ARBA00001971"/>
    </source>
</evidence>
<dbReference type="GO" id="GO:0020037">
    <property type="term" value="F:heme binding"/>
    <property type="evidence" value="ECO:0007669"/>
    <property type="project" value="InterPro"/>
</dbReference>
<dbReference type="SUPFAM" id="SSF48264">
    <property type="entry name" value="Cytochrome P450"/>
    <property type="match status" value="1"/>
</dbReference>
<dbReference type="InterPro" id="IPR017972">
    <property type="entry name" value="Cyt_P450_CS"/>
</dbReference>
<dbReference type="GO" id="GO:0005506">
    <property type="term" value="F:iron ion binding"/>
    <property type="evidence" value="ECO:0007669"/>
    <property type="project" value="InterPro"/>
</dbReference>
<evidence type="ECO:0000256" key="5">
    <source>
        <dbReference type="ARBA" id="ARBA00023004"/>
    </source>
</evidence>
<evidence type="ECO:0000313" key="8">
    <source>
        <dbReference type="EMBL" id="EGU86935.1"/>
    </source>
</evidence>
<dbReference type="InterPro" id="IPR001128">
    <property type="entry name" value="Cyt_P450"/>
</dbReference>
<keyword evidence="3" id="KW-0349">Heme</keyword>
<keyword evidence="6" id="KW-1133">Transmembrane helix</keyword>
<organism evidence="8">
    <name type="scientific">Fusarium oxysporum (strain Fo5176)</name>
    <name type="common">Fusarium vascular wilt</name>
    <dbReference type="NCBI Taxonomy" id="660025"/>
    <lineage>
        <taxon>Eukaryota</taxon>
        <taxon>Fungi</taxon>
        <taxon>Dikarya</taxon>
        <taxon>Ascomycota</taxon>
        <taxon>Pezizomycotina</taxon>
        <taxon>Sordariomycetes</taxon>
        <taxon>Hypocreomycetidae</taxon>
        <taxon>Hypocreales</taxon>
        <taxon>Nectriaceae</taxon>
        <taxon>Fusarium</taxon>
        <taxon>Fusarium oxysporum species complex</taxon>
    </lineage>
</organism>
<dbReference type="Gene3D" id="1.10.630.10">
    <property type="entry name" value="Cytochrome P450"/>
    <property type="match status" value="1"/>
</dbReference>
<dbReference type="PANTHER" id="PTHR24305:SF232">
    <property type="entry name" value="P450, PUTATIVE (EUROFUNG)-RELATED"/>
    <property type="match status" value="1"/>
</dbReference>
<comment type="similarity">
    <text evidence="2">Belongs to the cytochrome P450 family.</text>
</comment>
<dbReference type="Gene3D" id="3.40.50.1820">
    <property type="entry name" value="alpha/beta hydrolase"/>
    <property type="match status" value="1"/>
</dbReference>
<evidence type="ECO:0000256" key="6">
    <source>
        <dbReference type="SAM" id="Phobius"/>
    </source>
</evidence>
<dbReference type="PRINTS" id="PR00111">
    <property type="entry name" value="ABHYDROLASE"/>
</dbReference>
<sequence length="836" mass="93254">MPFSYFSTGIQSLGSLVAQALSRIFFSLFILATTIAIYRVSFHPLARIPGPRLAAISSFWHAYNARMGRMAYLGKTLHRKYGPVFVSQEHLIHTCQLTVLPGSGSGYEKSDFYLATALSKPHIDWRLNPEFQDTLDLLSERDVRRYRLQRRLIGPVYQTSNLIQYEAAIDEVLARSIAKLKTLNGAQIELNEWMHIIAVECLGAVVLSWSPGMLKNGTDNGSGAHAYHGWRRKSVFGLFPMAAKLEFLHKSIGRLFSTIWGVNFQPPKDFRPFFPDVGKRVSRRVNAATKSKLNKDDRKDLLADLIQLHRTKPNFTELYLRKMAVTNFGAGHETMASTLTSIFALLGSNDDVQAQVSLEVLGTSNPAEYSTATRLPETQSLIKEAKRLYPVISMSLPRKVPSEGLHLHGYYFLPNTTVGCNPVALHRNPDIFGSDSDMFNPARWLTADPDAARAMERVNLSWGGGSRSCPGRHLAELVVFKVVPALVKEFKIDVDLPPEDKNRSVAGVLAPSQLSSVSSCALQTTYSALLMYFHKYPREGFWIALQSIQIQATTMVKPIVPENALIKGSRVAYGVYGTGNPVVLIHGTPSSSLIWRNIVPKLVDGGYKVHVFDLLGFGLSERPWDSAVDTSMTGQVAILEGLLELWGLEKTHIIAHDIGGGIAQRFSVFSPESVLSLTLIDVVSFDSYPSKRTKQQMQNGLEALIKTDSDQHRAHFREWLLSTVKNPDKLEKSSLNTYLDYISGPIGQPSLFEHQVRHYDPKHTLEVAPRLGELENLPVQLIWGADDAWQVVDWAHKLHDAIPGSKLMIVEDAGHFSPEDQPEKISELLINFLGKH</sequence>
<dbReference type="OrthoDB" id="3934656at2759"/>
<dbReference type="InterPro" id="IPR000073">
    <property type="entry name" value="AB_hydrolase_1"/>
</dbReference>
<name>F9F817_FUSOF</name>
<dbReference type="SUPFAM" id="SSF53474">
    <property type="entry name" value="alpha/beta-Hydrolases"/>
    <property type="match status" value="1"/>
</dbReference>
<dbReference type="AlphaFoldDB" id="F9F817"/>
<dbReference type="STRING" id="660025.F9F817"/>
<feature type="domain" description="AB hydrolase-1" evidence="7">
    <location>
        <begin position="580"/>
        <end position="820"/>
    </location>
</feature>
<accession>F9F817</accession>
<dbReference type="InterPro" id="IPR029058">
    <property type="entry name" value="AB_hydrolase_fold"/>
</dbReference>
<comment type="cofactor">
    <cofactor evidence="1">
        <name>heme</name>
        <dbReference type="ChEBI" id="CHEBI:30413"/>
    </cofactor>
</comment>
<dbReference type="Pfam" id="PF00067">
    <property type="entry name" value="p450"/>
    <property type="match status" value="1"/>
</dbReference>
<dbReference type="PaxDb" id="5507-FOXG_10416P0"/>
<dbReference type="InterPro" id="IPR050121">
    <property type="entry name" value="Cytochrome_P450_monoxygenase"/>
</dbReference>
<dbReference type="EMBL" id="AFQF01000765">
    <property type="protein sequence ID" value="EGU86935.1"/>
    <property type="molecule type" value="Genomic_DNA"/>
</dbReference>
<dbReference type="PRINTS" id="PR00412">
    <property type="entry name" value="EPOXHYDRLASE"/>
</dbReference>
<keyword evidence="4" id="KW-0479">Metal-binding</keyword>
<dbReference type="InterPro" id="IPR036396">
    <property type="entry name" value="Cyt_P450_sf"/>
</dbReference>
<keyword evidence="6" id="KW-0472">Membrane</keyword>
<feature type="transmembrane region" description="Helical" evidence="6">
    <location>
        <begin position="20"/>
        <end position="38"/>
    </location>
</feature>
<comment type="caution">
    <text evidence="8">The sequence shown here is derived from an EMBL/GenBank/DDBJ whole genome shotgun (WGS) entry which is preliminary data.</text>
</comment>
<keyword evidence="5" id="KW-0408">Iron</keyword>
<dbReference type="Pfam" id="PF00561">
    <property type="entry name" value="Abhydrolase_1"/>
    <property type="match status" value="1"/>
</dbReference>
<reference evidence="8" key="1">
    <citation type="journal article" date="2012" name="Mol. Plant Microbe Interact.">
        <title>A highly conserved effector in Fusarium oxysporum is required for full virulence on Arabidopsis.</title>
        <authorList>
            <person name="Thatcher L.F."/>
            <person name="Gardiner D.M."/>
            <person name="Kazan K."/>
            <person name="Manners J."/>
        </authorList>
    </citation>
    <scope>NUCLEOTIDE SEQUENCE [LARGE SCALE GENOMIC DNA]</scope>
    <source>
        <strain evidence="8">Fo5176</strain>
    </source>
</reference>
<dbReference type="InterPro" id="IPR000639">
    <property type="entry name" value="Epox_hydrolase-like"/>
</dbReference>
<protein>
    <recommendedName>
        <fullName evidence="7">AB hydrolase-1 domain-containing protein</fullName>
    </recommendedName>
</protein>
<gene>
    <name evidence="8" type="ORF">FOXB_02542</name>
</gene>
<dbReference type="GO" id="GO:0016705">
    <property type="term" value="F:oxidoreductase activity, acting on paired donors, with incorporation or reduction of molecular oxygen"/>
    <property type="evidence" value="ECO:0007669"/>
    <property type="project" value="InterPro"/>
</dbReference>
<dbReference type="GO" id="GO:0004497">
    <property type="term" value="F:monooxygenase activity"/>
    <property type="evidence" value="ECO:0007669"/>
    <property type="project" value="InterPro"/>
</dbReference>
<keyword evidence="6" id="KW-0812">Transmembrane</keyword>